<keyword evidence="3" id="KW-1185">Reference proteome</keyword>
<dbReference type="InterPro" id="IPR045340">
    <property type="entry name" value="DUF6533"/>
</dbReference>
<feature type="domain" description="DUF6533" evidence="1">
    <location>
        <begin position="10"/>
        <end position="67"/>
    </location>
</feature>
<organism evidence="3">
    <name type="scientific">Laccaria bicolor (strain S238N-H82 / ATCC MYA-4686)</name>
    <name type="common">Bicoloured deceiver</name>
    <name type="synonym">Laccaria laccata var. bicolor</name>
    <dbReference type="NCBI Taxonomy" id="486041"/>
    <lineage>
        <taxon>Eukaryota</taxon>
        <taxon>Fungi</taxon>
        <taxon>Dikarya</taxon>
        <taxon>Basidiomycota</taxon>
        <taxon>Agaricomycotina</taxon>
        <taxon>Agaricomycetes</taxon>
        <taxon>Agaricomycetidae</taxon>
        <taxon>Agaricales</taxon>
        <taxon>Agaricineae</taxon>
        <taxon>Hydnangiaceae</taxon>
        <taxon>Laccaria</taxon>
    </lineage>
</organism>
<protein>
    <submittedName>
        <fullName evidence="2">Predicted protein</fullName>
    </submittedName>
</protein>
<dbReference type="Proteomes" id="UP000001194">
    <property type="component" value="Unassembled WGS sequence"/>
</dbReference>
<evidence type="ECO:0000259" key="1">
    <source>
        <dbReference type="Pfam" id="PF20151"/>
    </source>
</evidence>
<accession>B0CUU8</accession>
<name>B0CUU8_LACBS</name>
<dbReference type="HOGENOM" id="CLU_2413610_0_0_1"/>
<sequence>MEENYTLVQYAQIAATVVTLYDHVITLDLEAELIWVRRYPCQLSRVFKRFVKSKRWSKSKILFLIVREKILHRRVAELHFCFHSADISATAF</sequence>
<gene>
    <name evidence="2" type="ORF">LACBIDRAFT_305706</name>
</gene>
<dbReference type="InParanoid" id="B0CUU8"/>
<dbReference type="GeneID" id="6070277"/>
<dbReference type="RefSeq" id="XP_001875287.1">
    <property type="nucleotide sequence ID" value="XM_001875252.1"/>
</dbReference>
<dbReference type="Pfam" id="PF20151">
    <property type="entry name" value="DUF6533"/>
    <property type="match status" value="1"/>
</dbReference>
<evidence type="ECO:0000313" key="2">
    <source>
        <dbReference type="EMBL" id="EDR14728.1"/>
    </source>
</evidence>
<dbReference type="AlphaFoldDB" id="B0CUU8"/>
<dbReference type="OrthoDB" id="3045758at2759"/>
<evidence type="ECO:0000313" key="3">
    <source>
        <dbReference type="Proteomes" id="UP000001194"/>
    </source>
</evidence>
<dbReference type="EMBL" id="DS547092">
    <property type="protein sequence ID" value="EDR14728.1"/>
    <property type="molecule type" value="Genomic_DNA"/>
</dbReference>
<dbReference type="KEGG" id="lbc:LACBIDRAFT_305706"/>
<reference evidence="2 3" key="1">
    <citation type="journal article" date="2008" name="Nature">
        <title>The genome of Laccaria bicolor provides insights into mycorrhizal symbiosis.</title>
        <authorList>
            <person name="Martin F."/>
            <person name="Aerts A."/>
            <person name="Ahren D."/>
            <person name="Brun A."/>
            <person name="Danchin E.G.J."/>
            <person name="Duchaussoy F."/>
            <person name="Gibon J."/>
            <person name="Kohler A."/>
            <person name="Lindquist E."/>
            <person name="Pereda V."/>
            <person name="Salamov A."/>
            <person name="Shapiro H.J."/>
            <person name="Wuyts J."/>
            <person name="Blaudez D."/>
            <person name="Buee M."/>
            <person name="Brokstein P."/>
            <person name="Canbaeck B."/>
            <person name="Cohen D."/>
            <person name="Courty P.E."/>
            <person name="Coutinho P.M."/>
            <person name="Delaruelle C."/>
            <person name="Detter J.C."/>
            <person name="Deveau A."/>
            <person name="DiFazio S."/>
            <person name="Duplessis S."/>
            <person name="Fraissinet-Tachet L."/>
            <person name="Lucic E."/>
            <person name="Frey-Klett P."/>
            <person name="Fourrey C."/>
            <person name="Feussner I."/>
            <person name="Gay G."/>
            <person name="Grimwood J."/>
            <person name="Hoegger P.J."/>
            <person name="Jain P."/>
            <person name="Kilaru S."/>
            <person name="Labbe J."/>
            <person name="Lin Y.C."/>
            <person name="Legue V."/>
            <person name="Le Tacon F."/>
            <person name="Marmeisse R."/>
            <person name="Melayah D."/>
            <person name="Montanini B."/>
            <person name="Muratet M."/>
            <person name="Nehls U."/>
            <person name="Niculita-Hirzel H."/>
            <person name="Oudot-Le Secq M.P."/>
            <person name="Peter M."/>
            <person name="Quesneville H."/>
            <person name="Rajashekar B."/>
            <person name="Reich M."/>
            <person name="Rouhier N."/>
            <person name="Schmutz J."/>
            <person name="Yin T."/>
            <person name="Chalot M."/>
            <person name="Henrissat B."/>
            <person name="Kuees U."/>
            <person name="Lucas S."/>
            <person name="Van de Peer Y."/>
            <person name="Podila G.K."/>
            <person name="Polle A."/>
            <person name="Pukkila P.J."/>
            <person name="Richardson P.M."/>
            <person name="Rouze P."/>
            <person name="Sanders I.R."/>
            <person name="Stajich J.E."/>
            <person name="Tunlid A."/>
            <person name="Tuskan G."/>
            <person name="Grigoriev I.V."/>
        </authorList>
    </citation>
    <scope>NUCLEOTIDE SEQUENCE [LARGE SCALE GENOMIC DNA]</scope>
    <source>
        <strain evidence="3">S238N-H82 / ATCC MYA-4686</strain>
    </source>
</reference>
<proteinExistence type="predicted"/>